<dbReference type="STRING" id="234267.Acid_0238"/>
<gene>
    <name evidence="1" type="ordered locus">Acid_0238</name>
</gene>
<dbReference type="NCBIfam" id="TIGR03347">
    <property type="entry name" value="VI_chp_1"/>
    <property type="match status" value="1"/>
</dbReference>
<dbReference type="AlphaFoldDB" id="Q02CG5"/>
<dbReference type="EMBL" id="CP000473">
    <property type="protein sequence ID" value="ABJ81251.1"/>
    <property type="molecule type" value="Genomic_DNA"/>
</dbReference>
<dbReference type="PANTHER" id="PTHR35564:SF4">
    <property type="entry name" value="CYTOPLASMIC PROTEIN"/>
    <property type="match status" value="1"/>
</dbReference>
<reference evidence="1" key="1">
    <citation type="submission" date="2006-10" db="EMBL/GenBank/DDBJ databases">
        <title>Complete sequence of Solibacter usitatus Ellin6076.</title>
        <authorList>
            <consortium name="US DOE Joint Genome Institute"/>
            <person name="Copeland A."/>
            <person name="Lucas S."/>
            <person name="Lapidus A."/>
            <person name="Barry K."/>
            <person name="Detter J.C."/>
            <person name="Glavina del Rio T."/>
            <person name="Hammon N."/>
            <person name="Israni S."/>
            <person name="Dalin E."/>
            <person name="Tice H."/>
            <person name="Pitluck S."/>
            <person name="Thompson L.S."/>
            <person name="Brettin T."/>
            <person name="Bruce D."/>
            <person name="Han C."/>
            <person name="Tapia R."/>
            <person name="Gilna P."/>
            <person name="Schmutz J."/>
            <person name="Larimer F."/>
            <person name="Land M."/>
            <person name="Hauser L."/>
            <person name="Kyrpides N."/>
            <person name="Mikhailova N."/>
            <person name="Janssen P.H."/>
            <person name="Kuske C.R."/>
            <person name="Richardson P."/>
        </authorList>
    </citation>
    <scope>NUCLEOTIDE SEQUENCE</scope>
    <source>
        <strain evidence="1">Ellin6076</strain>
    </source>
</reference>
<dbReference type="KEGG" id="sus:Acid_0238"/>
<dbReference type="InParanoid" id="Q02CG5"/>
<name>Q02CG5_SOLUE</name>
<dbReference type="OrthoDB" id="1523296at2"/>
<organism evidence="1">
    <name type="scientific">Solibacter usitatus (strain Ellin6076)</name>
    <dbReference type="NCBI Taxonomy" id="234267"/>
    <lineage>
        <taxon>Bacteria</taxon>
        <taxon>Pseudomonadati</taxon>
        <taxon>Acidobacteriota</taxon>
        <taxon>Terriglobia</taxon>
        <taxon>Bryobacterales</taxon>
        <taxon>Solibacteraceae</taxon>
        <taxon>Candidatus Solibacter</taxon>
    </lineage>
</organism>
<evidence type="ECO:0000313" key="1">
    <source>
        <dbReference type="EMBL" id="ABJ81251.1"/>
    </source>
</evidence>
<accession>Q02CG5</accession>
<dbReference type="eggNOG" id="COG3520">
    <property type="taxonomic scope" value="Bacteria"/>
</dbReference>
<sequence length="308" mass="34984">MSRMAPGRQVVGRFTNPASEVVRLASHPGVAFPASEIQSLERTGDDPPVMRVNFLGLQGPLGVLPRSYCELVNERIRARDTTLRDFFDLFNHRILSLFYQAWEKYQFQIPYERGERDRFSHYVLALLGLDTPGLQHRQDVADDSLLYYGGLLGLHSRSATGLRQVLWDYFDVPVEIEQFVGAWYPVDVESQCCLGETGGYSEQLGFGAVVGDETWDQQSRVRIQLGPLTLEQYVDFLPGHEGHRELRSLTRFYTGGECDVEVQLILRRQDVPACELKPRDGEGQQLGWTSWINSAEFEHDAGETVLEL</sequence>
<evidence type="ECO:0008006" key="2">
    <source>
        <dbReference type="Google" id="ProtNLM"/>
    </source>
</evidence>
<dbReference type="HOGENOM" id="CLU_048238_4_0_0"/>
<dbReference type="Pfam" id="PF06996">
    <property type="entry name" value="T6SS_TssG"/>
    <property type="match status" value="1"/>
</dbReference>
<protein>
    <recommendedName>
        <fullName evidence="2">Type VI secretion protein, VC_A0111 family</fullName>
    </recommendedName>
</protein>
<dbReference type="PANTHER" id="PTHR35564">
    <property type="match status" value="1"/>
</dbReference>
<dbReference type="InterPro" id="IPR010732">
    <property type="entry name" value="T6SS_TssG-like"/>
</dbReference>
<proteinExistence type="predicted"/>